<keyword evidence="7 12" id="KW-1133">Transmembrane helix</keyword>
<dbReference type="PIRSF" id="PIRSF000126">
    <property type="entry name" value="11-beta-HSD1"/>
    <property type="match status" value="1"/>
</dbReference>
<dbReference type="EC" id="1.1.1.330" evidence="12"/>
<dbReference type="GeneID" id="37021583"/>
<evidence type="ECO:0000256" key="11">
    <source>
        <dbReference type="ARBA" id="ARBA00023160"/>
    </source>
</evidence>
<reference evidence="15 16" key="1">
    <citation type="journal article" date="2018" name="Mol. Biol. Evol.">
        <title>Broad Genomic Sampling Reveals a Smut Pathogenic Ancestry of the Fungal Clade Ustilaginomycotina.</title>
        <authorList>
            <person name="Kijpornyongpan T."/>
            <person name="Mondo S.J."/>
            <person name="Barry K."/>
            <person name="Sandor L."/>
            <person name="Lee J."/>
            <person name="Lipzen A."/>
            <person name="Pangilinan J."/>
            <person name="LaButti K."/>
            <person name="Hainaut M."/>
            <person name="Henrissat B."/>
            <person name="Grigoriev I.V."/>
            <person name="Spatafora J.W."/>
            <person name="Aime M.C."/>
        </authorList>
    </citation>
    <scope>NUCLEOTIDE SEQUENCE [LARGE SCALE GENOMIC DNA]</scope>
    <source>
        <strain evidence="15 16">MCA 3882</strain>
    </source>
</reference>
<evidence type="ECO:0000256" key="3">
    <source>
        <dbReference type="ARBA" id="ARBA00022692"/>
    </source>
</evidence>
<sequence length="334" mass="36670">MASRNIQKAAQHVFVFVAIGTIWFLLGFTRFLRVVLDIYVLPGIPLTRFGAAKNKNQFGKGSWAVVTGATDGIGQEFALQLANKGFNIILLSRTAEKLTQVAQQIQKASPGIKTITHSIDFSAGDEAQYAVIKAALQDLDIGVLVNNVGASHAYPVPFAEMEEEEMLRIAEINVKATLRVTRIVSPGMVQRKRGLILNLGSFSGQYPVPLLATYSATKTFLISFSQALGEELRRSNVIVQNINAYFIVSKLSKIRRPSFFIPLPKAFVKQTLSKIGRQGGAAGRPSNSSVWPSHGLFDWLLTSTIAGSQALLRINYDNSFSIRKRALKKQSKTN</sequence>
<dbReference type="HAMAP" id="MF_03107">
    <property type="entry name" value="3_ketoreductase"/>
    <property type="match status" value="1"/>
</dbReference>
<evidence type="ECO:0000256" key="7">
    <source>
        <dbReference type="ARBA" id="ARBA00022989"/>
    </source>
</evidence>
<dbReference type="RefSeq" id="XP_025357493.1">
    <property type="nucleotide sequence ID" value="XM_025499802.1"/>
</dbReference>
<comment type="subcellular location">
    <subcellularLocation>
        <location evidence="12">Endoplasmic reticulum membrane</location>
        <topology evidence="12">Single-pass membrane protein</topology>
    </subcellularLocation>
</comment>
<dbReference type="OrthoDB" id="5545019at2759"/>
<dbReference type="InterPro" id="IPR036291">
    <property type="entry name" value="NAD(P)-bd_dom_sf"/>
</dbReference>
<evidence type="ECO:0000256" key="1">
    <source>
        <dbReference type="ARBA" id="ARBA00005194"/>
    </source>
</evidence>
<keyword evidence="16" id="KW-1185">Reference proteome</keyword>
<feature type="active site" description="Proton acceptor" evidence="12">
    <location>
        <position position="214"/>
    </location>
</feature>
<keyword evidence="2 12" id="KW-0444">Lipid biosynthesis</keyword>
<evidence type="ECO:0000256" key="12">
    <source>
        <dbReference type="HAMAP-Rule" id="MF_03107"/>
    </source>
</evidence>
<evidence type="ECO:0000256" key="2">
    <source>
        <dbReference type="ARBA" id="ARBA00022516"/>
    </source>
</evidence>
<dbReference type="PROSITE" id="PS00061">
    <property type="entry name" value="ADH_SHORT"/>
    <property type="match status" value="1"/>
</dbReference>
<dbReference type="STRING" id="1280837.A0A316VM68"/>
<keyword evidence="10 12" id="KW-0472">Membrane</keyword>
<keyword evidence="9 12" id="KW-0443">Lipid metabolism</keyword>
<organism evidence="15 16">
    <name type="scientific">Meira miltonrushii</name>
    <dbReference type="NCBI Taxonomy" id="1280837"/>
    <lineage>
        <taxon>Eukaryota</taxon>
        <taxon>Fungi</taxon>
        <taxon>Dikarya</taxon>
        <taxon>Basidiomycota</taxon>
        <taxon>Ustilaginomycotina</taxon>
        <taxon>Exobasidiomycetes</taxon>
        <taxon>Exobasidiales</taxon>
        <taxon>Brachybasidiaceae</taxon>
        <taxon>Meira</taxon>
    </lineage>
</organism>
<evidence type="ECO:0000313" key="16">
    <source>
        <dbReference type="Proteomes" id="UP000245771"/>
    </source>
</evidence>
<dbReference type="AlphaFoldDB" id="A0A316VM68"/>
<evidence type="ECO:0000256" key="4">
    <source>
        <dbReference type="ARBA" id="ARBA00022824"/>
    </source>
</evidence>
<comment type="function">
    <text evidence="12">Component of the microsomal membrane bound fatty acid elongation system, which produces the 26-carbon very long-chain fatty acids (VLCFA) from palmitate. Catalyzes the reduction of the 3-ketoacyl-CoA intermediate that is formed in each cycle of fatty acid elongation. VLCFAs serve as precursors for ceramide and sphingolipids.</text>
</comment>
<evidence type="ECO:0000313" key="15">
    <source>
        <dbReference type="EMBL" id="PWN37191.1"/>
    </source>
</evidence>
<dbReference type="SUPFAM" id="SSF51735">
    <property type="entry name" value="NAD(P)-binding Rossmann-fold domains"/>
    <property type="match status" value="1"/>
</dbReference>
<evidence type="ECO:0000256" key="13">
    <source>
        <dbReference type="RuleBase" id="RU000363"/>
    </source>
</evidence>
<dbReference type="Pfam" id="PF00106">
    <property type="entry name" value="adh_short"/>
    <property type="match status" value="1"/>
</dbReference>
<dbReference type="GO" id="GO:0045703">
    <property type="term" value="F:ketoreductase activity"/>
    <property type="evidence" value="ECO:0007669"/>
    <property type="project" value="UniProtKB-UniRule"/>
</dbReference>
<dbReference type="InterPro" id="IPR002347">
    <property type="entry name" value="SDR_fam"/>
</dbReference>
<proteinExistence type="inferred from homology"/>
<evidence type="ECO:0000256" key="9">
    <source>
        <dbReference type="ARBA" id="ARBA00023098"/>
    </source>
</evidence>
<dbReference type="PRINTS" id="PR00080">
    <property type="entry name" value="SDRFAMILY"/>
</dbReference>
<keyword evidence="4 12" id="KW-0256">Endoplasmic reticulum</keyword>
<evidence type="ECO:0000256" key="14">
    <source>
        <dbReference type="SAM" id="Phobius"/>
    </source>
</evidence>
<dbReference type="EMBL" id="KZ819602">
    <property type="protein sequence ID" value="PWN37191.1"/>
    <property type="molecule type" value="Genomic_DNA"/>
</dbReference>
<dbReference type="InterPro" id="IPR020904">
    <property type="entry name" value="Sc_DH/Rdtase_CS"/>
</dbReference>
<keyword evidence="8 12" id="KW-0560">Oxidoreductase</keyword>
<protein>
    <recommendedName>
        <fullName evidence="12">Very-long-chain 3-oxoacyl-CoA reductase</fullName>
        <ecNumber evidence="12">1.1.1.330</ecNumber>
    </recommendedName>
    <alternativeName>
        <fullName evidence="12">3-ketoacyl-CoA reductase</fullName>
        <shortName evidence="12">3-ketoreductase</shortName>
        <shortName evidence="12">KAR</shortName>
    </alternativeName>
    <alternativeName>
        <fullName evidence="12">Microsomal beta-keto-reductase</fullName>
    </alternativeName>
</protein>
<evidence type="ECO:0000256" key="6">
    <source>
        <dbReference type="ARBA" id="ARBA00022857"/>
    </source>
</evidence>
<evidence type="ECO:0000256" key="10">
    <source>
        <dbReference type="ARBA" id="ARBA00023136"/>
    </source>
</evidence>
<dbReference type="FunCoup" id="A0A316VM68">
    <property type="interactions" value="401"/>
</dbReference>
<name>A0A316VM68_9BASI</name>
<dbReference type="FunFam" id="3.40.50.720:FF:000137">
    <property type="entry name" value="Hydroxysteroid (17-beta) dehydrogenase 3"/>
    <property type="match status" value="1"/>
</dbReference>
<dbReference type="UniPathway" id="UPA00094"/>
<gene>
    <name evidence="15" type="ORF">FA14DRAFT_163186</name>
</gene>
<dbReference type="InterPro" id="IPR027533">
    <property type="entry name" value="3_ketoreductase_fungal"/>
</dbReference>
<keyword evidence="11 12" id="KW-0275">Fatty acid biosynthesis</keyword>
<dbReference type="Gene3D" id="3.40.50.720">
    <property type="entry name" value="NAD(P)-binding Rossmann-like Domain"/>
    <property type="match status" value="1"/>
</dbReference>
<comment type="similarity">
    <text evidence="12 13">Belongs to the short-chain dehydrogenases/reductases (SDR) family.</text>
</comment>
<keyword evidence="3 12" id="KW-0812">Transmembrane</keyword>
<dbReference type="GO" id="GO:0141040">
    <property type="term" value="F:very-long-chain 3-oxoacyl-CoA reductase activity"/>
    <property type="evidence" value="ECO:0007669"/>
    <property type="project" value="UniProtKB-EC"/>
</dbReference>
<feature type="transmembrane region" description="Helical" evidence="14">
    <location>
        <begin position="12"/>
        <end position="32"/>
    </location>
</feature>
<accession>A0A316VM68</accession>
<comment type="pathway">
    <text evidence="1">Lipid metabolism; fatty acid biosynthesis.</text>
</comment>
<dbReference type="GO" id="GO:0030497">
    <property type="term" value="P:fatty acid elongation"/>
    <property type="evidence" value="ECO:0007669"/>
    <property type="project" value="UniProtKB-UniRule"/>
</dbReference>
<dbReference type="InParanoid" id="A0A316VM68"/>
<dbReference type="Proteomes" id="UP000245771">
    <property type="component" value="Unassembled WGS sequence"/>
</dbReference>
<dbReference type="PANTHER" id="PTHR43086">
    <property type="entry name" value="VERY-LONG-CHAIN 3-OXOOACYL-COA REDUCTASE"/>
    <property type="match status" value="1"/>
</dbReference>
<comment type="catalytic activity">
    <reaction evidence="12">
        <text>a very-long-chain (3R)-3-hydroxyacyl-CoA + NADP(+) = a very-long-chain 3-oxoacyl-CoA + NADPH + H(+)</text>
        <dbReference type="Rhea" id="RHEA:48680"/>
        <dbReference type="ChEBI" id="CHEBI:15378"/>
        <dbReference type="ChEBI" id="CHEBI:57783"/>
        <dbReference type="ChEBI" id="CHEBI:58349"/>
        <dbReference type="ChEBI" id="CHEBI:85440"/>
        <dbReference type="ChEBI" id="CHEBI:90725"/>
        <dbReference type="EC" id="1.1.1.330"/>
    </reaction>
</comment>
<evidence type="ECO:0000256" key="5">
    <source>
        <dbReference type="ARBA" id="ARBA00022832"/>
    </source>
</evidence>
<feature type="binding site" evidence="12">
    <location>
        <position position="201"/>
    </location>
    <ligand>
        <name>substrate</name>
    </ligand>
</feature>
<dbReference type="GO" id="GO:0005789">
    <property type="term" value="C:endoplasmic reticulum membrane"/>
    <property type="evidence" value="ECO:0007669"/>
    <property type="project" value="UniProtKB-SubCell"/>
</dbReference>
<evidence type="ECO:0000256" key="8">
    <source>
        <dbReference type="ARBA" id="ARBA00023002"/>
    </source>
</evidence>
<keyword evidence="6 12" id="KW-0521">NADP</keyword>
<dbReference type="PANTHER" id="PTHR43086:SF2">
    <property type="entry name" value="HYDROXYSTEROID DEHYDROGENASE-LIKE PROTEIN 1"/>
    <property type="match status" value="1"/>
</dbReference>
<dbReference type="PRINTS" id="PR00081">
    <property type="entry name" value="GDHRDH"/>
</dbReference>
<dbReference type="CDD" id="cd05356">
    <property type="entry name" value="17beta-HSD1_like_SDR_c"/>
    <property type="match status" value="1"/>
</dbReference>
<keyword evidence="5 12" id="KW-0276">Fatty acid metabolism</keyword>